<keyword evidence="2" id="KW-1185">Reference proteome</keyword>
<proteinExistence type="predicted"/>
<organism evidence="1 2">
    <name type="scientific">Nocardiopsis lambiniae</name>
    <dbReference type="NCBI Taxonomy" id="3075539"/>
    <lineage>
        <taxon>Bacteria</taxon>
        <taxon>Bacillati</taxon>
        <taxon>Actinomycetota</taxon>
        <taxon>Actinomycetes</taxon>
        <taxon>Streptosporangiales</taxon>
        <taxon>Nocardiopsidaceae</taxon>
        <taxon>Nocardiopsis</taxon>
    </lineage>
</organism>
<comment type="caution">
    <text evidence="1">The sequence shown here is derived from an EMBL/GenBank/DDBJ whole genome shotgun (WGS) entry which is preliminary data.</text>
</comment>
<evidence type="ECO:0000313" key="2">
    <source>
        <dbReference type="Proteomes" id="UP001183390"/>
    </source>
</evidence>
<dbReference type="EMBL" id="JAVREP010000032">
    <property type="protein sequence ID" value="MDT0331973.1"/>
    <property type="molecule type" value="Genomic_DNA"/>
</dbReference>
<protein>
    <submittedName>
        <fullName evidence="1">Uncharacterized protein</fullName>
    </submittedName>
</protein>
<name>A0ABU2MGZ6_9ACTN</name>
<sequence>MPPLLTLVIGLLSGVLLGVGATLLFTSLDLRPRPFEAALDTCGLTDHPDAQVGDEGRSLFLQHQGATDVTGLTDDELDCVLTELDAPDSLFVEMGQTRALDGRQRLEWDGIEATWSYHPDDGLDTQLVAH</sequence>
<evidence type="ECO:0000313" key="1">
    <source>
        <dbReference type="EMBL" id="MDT0331973.1"/>
    </source>
</evidence>
<dbReference type="Proteomes" id="UP001183390">
    <property type="component" value="Unassembled WGS sequence"/>
</dbReference>
<accession>A0ABU2MGZ6</accession>
<reference evidence="2" key="1">
    <citation type="submission" date="2023-07" db="EMBL/GenBank/DDBJ databases">
        <title>30 novel species of actinomycetes from the DSMZ collection.</title>
        <authorList>
            <person name="Nouioui I."/>
        </authorList>
    </citation>
    <scope>NUCLEOTIDE SEQUENCE [LARGE SCALE GENOMIC DNA]</scope>
    <source>
        <strain evidence="2">DSM 44743</strain>
    </source>
</reference>
<gene>
    <name evidence="1" type="ORF">RM479_26490</name>
</gene>
<dbReference type="RefSeq" id="WP_311514420.1">
    <property type="nucleotide sequence ID" value="NZ_JAVREP010000032.1"/>
</dbReference>